<sequence length="151" mass="17761">MAFFNLTSLGYQDPIRSQIVKPNPVYSYTLLHQIPDESYVSFRPPTSKLPPINMNKHNQVIQPGQYDEHGGSYVTYTRRLRKHTRPAKDPNELCKNALTTSQSHGWWHTKDNPDLRQKEPWTYVPRHDHVSSEMTRFVQEMSQTNKEFSLF</sequence>
<gene>
    <name evidence="1" type="ORF">BSL78_13179</name>
</gene>
<dbReference type="EMBL" id="MRZV01000440">
    <property type="protein sequence ID" value="PIK49972.1"/>
    <property type="molecule type" value="Genomic_DNA"/>
</dbReference>
<comment type="caution">
    <text evidence="1">The sequence shown here is derived from an EMBL/GenBank/DDBJ whole genome shotgun (WGS) entry which is preliminary data.</text>
</comment>
<dbReference type="Proteomes" id="UP000230750">
    <property type="component" value="Unassembled WGS sequence"/>
</dbReference>
<reference evidence="1 2" key="1">
    <citation type="journal article" date="2017" name="PLoS Biol.">
        <title>The sea cucumber genome provides insights into morphological evolution and visceral regeneration.</title>
        <authorList>
            <person name="Zhang X."/>
            <person name="Sun L."/>
            <person name="Yuan J."/>
            <person name="Sun Y."/>
            <person name="Gao Y."/>
            <person name="Zhang L."/>
            <person name="Li S."/>
            <person name="Dai H."/>
            <person name="Hamel J.F."/>
            <person name="Liu C."/>
            <person name="Yu Y."/>
            <person name="Liu S."/>
            <person name="Lin W."/>
            <person name="Guo K."/>
            <person name="Jin S."/>
            <person name="Xu P."/>
            <person name="Storey K.B."/>
            <person name="Huan P."/>
            <person name="Zhang T."/>
            <person name="Zhou Y."/>
            <person name="Zhang J."/>
            <person name="Lin C."/>
            <person name="Li X."/>
            <person name="Xing L."/>
            <person name="Huo D."/>
            <person name="Sun M."/>
            <person name="Wang L."/>
            <person name="Mercier A."/>
            <person name="Li F."/>
            <person name="Yang H."/>
            <person name="Xiang J."/>
        </authorList>
    </citation>
    <scope>NUCLEOTIDE SEQUENCE [LARGE SCALE GENOMIC DNA]</scope>
    <source>
        <strain evidence="1">Shaxun</strain>
        <tissue evidence="1">Muscle</tissue>
    </source>
</reference>
<dbReference type="Pfam" id="PF22593">
    <property type="entry name" value="SPMIP11"/>
    <property type="match status" value="1"/>
</dbReference>
<dbReference type="OrthoDB" id="7085216at2759"/>
<dbReference type="AlphaFoldDB" id="A0A2G8KPN7"/>
<proteinExistence type="predicted"/>
<protein>
    <submittedName>
        <fullName evidence="1">Uncharacterized protein</fullName>
    </submittedName>
</protein>
<dbReference type="PANTHER" id="PTHR35263:SF1">
    <property type="entry name" value="TESTIS-EXPRESSED PROTEIN 49"/>
    <property type="match status" value="1"/>
</dbReference>
<organism evidence="1 2">
    <name type="scientific">Stichopus japonicus</name>
    <name type="common">Sea cucumber</name>
    <dbReference type="NCBI Taxonomy" id="307972"/>
    <lineage>
        <taxon>Eukaryota</taxon>
        <taxon>Metazoa</taxon>
        <taxon>Echinodermata</taxon>
        <taxon>Eleutherozoa</taxon>
        <taxon>Echinozoa</taxon>
        <taxon>Holothuroidea</taxon>
        <taxon>Aspidochirotacea</taxon>
        <taxon>Aspidochirotida</taxon>
        <taxon>Stichopodidae</taxon>
        <taxon>Apostichopus</taxon>
    </lineage>
</organism>
<evidence type="ECO:0000313" key="2">
    <source>
        <dbReference type="Proteomes" id="UP000230750"/>
    </source>
</evidence>
<dbReference type="InterPro" id="IPR038775">
    <property type="entry name" value="SPMIP11"/>
</dbReference>
<evidence type="ECO:0000313" key="1">
    <source>
        <dbReference type="EMBL" id="PIK49972.1"/>
    </source>
</evidence>
<dbReference type="PANTHER" id="PTHR35263">
    <property type="entry name" value="TESTIS-EXPRESSED PROTEIN 49"/>
    <property type="match status" value="1"/>
</dbReference>
<keyword evidence="2" id="KW-1185">Reference proteome</keyword>
<name>A0A2G8KPN7_STIJA</name>
<accession>A0A2G8KPN7</accession>